<evidence type="ECO:0000313" key="10">
    <source>
        <dbReference type="Proteomes" id="UP000261640"/>
    </source>
</evidence>
<dbReference type="AlphaFoldDB" id="A0A3Q3RIA6"/>
<dbReference type="GO" id="GO:0051205">
    <property type="term" value="P:protein insertion into membrane"/>
    <property type="evidence" value="ECO:0007669"/>
    <property type="project" value="TreeGrafter"/>
</dbReference>
<organism evidence="9 10">
    <name type="scientific">Mastacembelus armatus</name>
    <name type="common">zig-zag eel</name>
    <dbReference type="NCBI Taxonomy" id="205130"/>
    <lineage>
        <taxon>Eukaryota</taxon>
        <taxon>Metazoa</taxon>
        <taxon>Chordata</taxon>
        <taxon>Craniata</taxon>
        <taxon>Vertebrata</taxon>
        <taxon>Euteleostomi</taxon>
        <taxon>Actinopterygii</taxon>
        <taxon>Neopterygii</taxon>
        <taxon>Teleostei</taxon>
        <taxon>Neoteleostei</taxon>
        <taxon>Acanthomorphata</taxon>
        <taxon>Anabantaria</taxon>
        <taxon>Synbranchiformes</taxon>
        <taxon>Mastacembelidae</taxon>
        <taxon>Mastacembelus</taxon>
    </lineage>
</organism>
<dbReference type="GeneID" id="113139910"/>
<feature type="domain" description="3CxxC-type" evidence="8">
    <location>
        <begin position="46"/>
        <end position="154"/>
    </location>
</feature>
<dbReference type="InParanoid" id="A0A3Q3RIA6"/>
<name>A0A3Q3RIA6_9TELE</name>
<keyword evidence="5" id="KW-0862">Zinc</keyword>
<comment type="subcellular location">
    <subcellularLocation>
        <location evidence="1">Membrane</location>
        <topology evidence="1">Single-pass membrane protein</topology>
    </subcellularLocation>
</comment>
<keyword evidence="4" id="KW-0863">Zinc-finger</keyword>
<proteinExistence type="predicted"/>
<dbReference type="InterPro" id="IPR027377">
    <property type="entry name" value="ZAR1/RTP1-5-like_Znf-3CxxC"/>
</dbReference>
<dbReference type="Ensembl" id="ENSMAMT00000002418.2">
    <property type="protein sequence ID" value="ENSMAMP00000002370.1"/>
    <property type="gene ID" value="ENSMAMG00000001655.2"/>
</dbReference>
<dbReference type="GO" id="GO:0016020">
    <property type="term" value="C:membrane"/>
    <property type="evidence" value="ECO:0007669"/>
    <property type="project" value="UniProtKB-SubCell"/>
</dbReference>
<dbReference type="GO" id="GO:0031849">
    <property type="term" value="F:olfactory receptor binding"/>
    <property type="evidence" value="ECO:0007669"/>
    <property type="project" value="TreeGrafter"/>
</dbReference>
<keyword evidence="3" id="KW-0479">Metal-binding</keyword>
<dbReference type="InterPro" id="IPR026096">
    <property type="entry name" value="R-trans_p"/>
</dbReference>
<evidence type="ECO:0000256" key="2">
    <source>
        <dbReference type="ARBA" id="ARBA00022692"/>
    </source>
</evidence>
<keyword evidence="6" id="KW-1133">Transmembrane helix</keyword>
<dbReference type="Proteomes" id="UP000261640">
    <property type="component" value="Unplaced"/>
</dbReference>
<accession>A0A3Q3RIA6</accession>
<dbReference type="GO" id="GO:0006612">
    <property type="term" value="P:protein targeting to membrane"/>
    <property type="evidence" value="ECO:0007669"/>
    <property type="project" value="TreeGrafter"/>
</dbReference>
<keyword evidence="2" id="KW-0812">Transmembrane</keyword>
<evidence type="ECO:0000256" key="1">
    <source>
        <dbReference type="ARBA" id="ARBA00004167"/>
    </source>
</evidence>
<reference evidence="9" key="1">
    <citation type="submission" date="2025-08" db="UniProtKB">
        <authorList>
            <consortium name="Ensembl"/>
        </authorList>
    </citation>
    <scope>IDENTIFICATION</scope>
</reference>
<dbReference type="STRING" id="205130.ENSMAMP00000002370"/>
<keyword evidence="10" id="KW-1185">Reference proteome</keyword>
<evidence type="ECO:0000256" key="7">
    <source>
        <dbReference type="ARBA" id="ARBA00023136"/>
    </source>
</evidence>
<dbReference type="OrthoDB" id="8121437at2759"/>
<dbReference type="SMART" id="SM01328">
    <property type="entry name" value="zf-3CxxC"/>
    <property type="match status" value="1"/>
</dbReference>
<evidence type="ECO:0000256" key="6">
    <source>
        <dbReference type="ARBA" id="ARBA00022989"/>
    </source>
</evidence>
<evidence type="ECO:0000259" key="8">
    <source>
        <dbReference type="SMART" id="SM01328"/>
    </source>
</evidence>
<evidence type="ECO:0000256" key="5">
    <source>
        <dbReference type="ARBA" id="ARBA00022833"/>
    </source>
</evidence>
<sequence>MAQSEWINIFRIKASNLKPGDIWHLEFDNKIMPDCPNQGWAQYIRNTSARFRCTKCRRSWPSNRVMVVFHMHLINGMGTVKVRACRQNCKMCTAAPMEEPEISVDNISILLDNLIEKIRIKCYHEKQNTSNKPSHKLDVKSPHEPSHCEACIEGICERNTAASYSAFY</sequence>
<evidence type="ECO:0000313" key="9">
    <source>
        <dbReference type="Ensembl" id="ENSMAMP00000002370.1"/>
    </source>
</evidence>
<reference evidence="9" key="2">
    <citation type="submission" date="2025-09" db="UniProtKB">
        <authorList>
            <consortium name="Ensembl"/>
        </authorList>
    </citation>
    <scope>IDENTIFICATION</scope>
</reference>
<dbReference type="Pfam" id="PF13695">
    <property type="entry name" value="Zn_ribbon_3CxxC"/>
    <property type="match status" value="1"/>
</dbReference>
<protein>
    <submittedName>
        <fullName evidence="9">Receptor-transporting protein 3-like</fullName>
    </submittedName>
</protein>
<dbReference type="GO" id="GO:0008270">
    <property type="term" value="F:zinc ion binding"/>
    <property type="evidence" value="ECO:0007669"/>
    <property type="project" value="UniProtKB-KW"/>
</dbReference>
<evidence type="ECO:0000256" key="3">
    <source>
        <dbReference type="ARBA" id="ARBA00022723"/>
    </source>
</evidence>
<keyword evidence="7" id="KW-0472">Membrane</keyword>
<dbReference type="PANTHER" id="PTHR14402">
    <property type="entry name" value="RECEPTOR TRANSPORTING PROTEIN"/>
    <property type="match status" value="1"/>
</dbReference>
<evidence type="ECO:0000256" key="4">
    <source>
        <dbReference type="ARBA" id="ARBA00022771"/>
    </source>
</evidence>
<dbReference type="PANTHER" id="PTHR14402:SF8">
    <property type="entry name" value="RECEPTOR-TRANSPORTING PROTEIN 4"/>
    <property type="match status" value="1"/>
</dbReference>
<dbReference type="RefSeq" id="XP_026179322.1">
    <property type="nucleotide sequence ID" value="XM_026323537.2"/>
</dbReference>
<dbReference type="GeneTree" id="ENSGT00940000164175"/>